<organism evidence="2 3">
    <name type="scientific">Methylibium petroleiphilum (strain ATCC BAA-1232 / LMG 22953 / PM1)</name>
    <dbReference type="NCBI Taxonomy" id="420662"/>
    <lineage>
        <taxon>Bacteria</taxon>
        <taxon>Pseudomonadati</taxon>
        <taxon>Pseudomonadota</taxon>
        <taxon>Betaproteobacteria</taxon>
        <taxon>Burkholderiales</taxon>
        <taxon>Sphaerotilaceae</taxon>
        <taxon>Methylibium</taxon>
    </lineage>
</organism>
<proteinExistence type="predicted"/>
<dbReference type="InterPro" id="IPR010752">
    <property type="entry name" value="DUF1329"/>
</dbReference>
<evidence type="ECO:0008006" key="4">
    <source>
        <dbReference type="Google" id="ProtNLM"/>
    </source>
</evidence>
<feature type="signal peptide" evidence="1">
    <location>
        <begin position="1"/>
        <end position="22"/>
    </location>
</feature>
<dbReference type="STRING" id="420662.Mpe_A2547"/>
<reference evidence="2 3" key="1">
    <citation type="journal article" date="2007" name="J. Bacteriol.">
        <title>Whole-genome analysis of the methyl tert-butyl ether-degrading beta-proteobacterium Methylibium petroleiphilum PM1.</title>
        <authorList>
            <person name="Kane S.R."/>
            <person name="Chakicherla A.Y."/>
            <person name="Chain P.S.G."/>
            <person name="Schmidt R."/>
            <person name="Shin M.W."/>
            <person name="Legler T.C."/>
            <person name="Scow K.M."/>
            <person name="Larimer F.W."/>
            <person name="Lucas S.M."/>
            <person name="Richardson P.M."/>
            <person name="Hristova K.R."/>
        </authorList>
    </citation>
    <scope>NUCLEOTIDE SEQUENCE [LARGE SCALE GENOMIC DNA]</scope>
    <source>
        <strain evidence="3">ATCC BAA-1232 / LMG 22953 / PM1</strain>
    </source>
</reference>
<dbReference type="KEGG" id="mpt:Mpe_A2547"/>
<dbReference type="Pfam" id="PF07044">
    <property type="entry name" value="DUF1329"/>
    <property type="match status" value="1"/>
</dbReference>
<name>A2SIW1_METPP</name>
<evidence type="ECO:0000256" key="1">
    <source>
        <dbReference type="SAM" id="SignalP"/>
    </source>
</evidence>
<dbReference type="Gene3D" id="2.50.20.10">
    <property type="entry name" value="Lipoprotein localisation LolA/LolB/LppX"/>
    <property type="match status" value="1"/>
</dbReference>
<dbReference type="RefSeq" id="WP_011830132.1">
    <property type="nucleotide sequence ID" value="NC_008825.1"/>
</dbReference>
<dbReference type="eggNOG" id="ENOG502Z8A1">
    <property type="taxonomic scope" value="Bacteria"/>
</dbReference>
<evidence type="ECO:0000313" key="3">
    <source>
        <dbReference type="Proteomes" id="UP000000366"/>
    </source>
</evidence>
<evidence type="ECO:0000313" key="2">
    <source>
        <dbReference type="EMBL" id="ABM95500.1"/>
    </source>
</evidence>
<dbReference type="DNASU" id="4785208"/>
<dbReference type="HOGENOM" id="CLU_645398_0_0_4"/>
<dbReference type="CDD" id="cd16329">
    <property type="entry name" value="LolA_like"/>
    <property type="match status" value="1"/>
</dbReference>
<gene>
    <name evidence="2" type="ordered locus">Mpe_A2547</name>
</gene>
<keyword evidence="3" id="KW-1185">Reference proteome</keyword>
<sequence length="434" mass="48895">MKLKTLFTIGLPMIFAAGQAIALTDAEIDASFNPYQAGPTTSPGITPGMKIDKSNAQKFRDIIDPATYALIEQGKLEFPVEETHSIALHPNYIAATKKHSSQVKLGSATGTIEGYVAGRPFPGKPDKSDPRAGEKLAFNYKYAQIVGDSGRIYPFIWQYKDARSGKVERQLEFDFNFLSFKHRTTQLPTADIEPNPSKFYRGIYLKVLSPQDLKNTQLLIQRFDDDTKLDDSYLYLGFQRRVRRLATGQTTDSFLGSDLMIEDFEGYNGRVPDMDWKYVETKVMLLPVYRHSEWKKTEPRDQMGYGQVQFDGQAQCFQNIPWSLRVVHVIEGVPVESRNPIGKRILYMDAQTSIFPIINMYDRKGALWKRWAIGFSDSAYHAPANQAAGIAIYTSASMLDVQAQHCTTLQLRMISDPALSPPSIFSVQNLRGGD</sequence>
<dbReference type="AlphaFoldDB" id="A2SIW1"/>
<feature type="chain" id="PRO_5002645518" description="Outer membrane lipoprotein-sorting protein" evidence="1">
    <location>
        <begin position="23"/>
        <end position="434"/>
    </location>
</feature>
<accession>A2SIW1</accession>
<dbReference type="EMBL" id="CP000555">
    <property type="protein sequence ID" value="ABM95500.1"/>
    <property type="molecule type" value="Genomic_DNA"/>
</dbReference>
<keyword evidence="1" id="KW-0732">Signal</keyword>
<protein>
    <recommendedName>
        <fullName evidence="4">Outer membrane lipoprotein-sorting protein</fullName>
    </recommendedName>
</protein>
<dbReference type="Proteomes" id="UP000000366">
    <property type="component" value="Chromosome"/>
</dbReference>